<keyword evidence="10" id="KW-1185">Reference proteome</keyword>
<evidence type="ECO:0000256" key="1">
    <source>
        <dbReference type="ARBA" id="ARBA00004651"/>
    </source>
</evidence>
<keyword evidence="3" id="KW-1003">Cell membrane</keyword>
<comment type="similarity">
    <text evidence="7">Belongs to the binding-protein-dependent transport system permease family.</text>
</comment>
<comment type="subcellular location">
    <subcellularLocation>
        <location evidence="1 7">Cell membrane</location>
        <topology evidence="1 7">Multi-pass membrane protein</topology>
    </subcellularLocation>
</comment>
<dbReference type="PROSITE" id="PS50928">
    <property type="entry name" value="ABC_TM1"/>
    <property type="match status" value="1"/>
</dbReference>
<dbReference type="PANTHER" id="PTHR43386:SF1">
    <property type="entry name" value="D,D-DIPEPTIDE TRANSPORT SYSTEM PERMEASE PROTEIN DDPC-RELATED"/>
    <property type="match status" value="1"/>
</dbReference>
<feature type="transmembrane region" description="Helical" evidence="7">
    <location>
        <begin position="177"/>
        <end position="194"/>
    </location>
</feature>
<evidence type="ECO:0000256" key="6">
    <source>
        <dbReference type="ARBA" id="ARBA00023136"/>
    </source>
</evidence>
<sequence length="343" mass="36859">MTMPTQAALDPPADPAGVADSHIDGIADAELIGRSPGQLAWIRFKRNKVALVCAGIISLYLLVAALAPLIAKLYGKNPYTTYGLNDPTLTDASGMPYGSLGGVSSHFWLGLEPGGLGFDVFTRLIYGIRTTLLISIVACLLSTIIGVAIGLVQGYLGGKTDYFLGRVSDLMMAFPQQLFLIAFTPVILAIFISPENATPSWLRATALILVQVLLGWMGLGRLLRGMTLSLREREFIEAAKISGASPWRIIRKELMPNLGTTILVQSTLSLSGFVTTEAGLSFLGVGMLEPTPDWGRMFQDAVPVTQTDPFFLLVPGITLMVFTIAFNLLGDAVRDALDPKTVR</sequence>
<feature type="transmembrane region" description="Helical" evidence="7">
    <location>
        <begin position="49"/>
        <end position="71"/>
    </location>
</feature>
<evidence type="ECO:0000313" key="9">
    <source>
        <dbReference type="EMBL" id="MFC1417439.1"/>
    </source>
</evidence>
<evidence type="ECO:0000259" key="8">
    <source>
        <dbReference type="PROSITE" id="PS50928"/>
    </source>
</evidence>
<feature type="domain" description="ABC transmembrane type-1" evidence="8">
    <location>
        <begin position="128"/>
        <end position="330"/>
    </location>
</feature>
<feature type="transmembrane region" description="Helical" evidence="7">
    <location>
        <begin position="310"/>
        <end position="330"/>
    </location>
</feature>
<reference evidence="9 10" key="1">
    <citation type="submission" date="2024-09" db="EMBL/GenBank/DDBJ databases">
        <authorList>
            <person name="Lee S.D."/>
        </authorList>
    </citation>
    <scope>NUCLEOTIDE SEQUENCE [LARGE SCALE GENOMIC DNA]</scope>
    <source>
        <strain evidence="9 10">N8-3</strain>
    </source>
</reference>
<keyword evidence="2 7" id="KW-0813">Transport</keyword>
<dbReference type="PANTHER" id="PTHR43386">
    <property type="entry name" value="OLIGOPEPTIDE TRANSPORT SYSTEM PERMEASE PROTEIN APPC"/>
    <property type="match status" value="1"/>
</dbReference>
<dbReference type="InterPro" id="IPR050366">
    <property type="entry name" value="BP-dependent_transpt_permease"/>
</dbReference>
<protein>
    <submittedName>
        <fullName evidence="9">ABC transporter permease</fullName>
    </submittedName>
</protein>
<dbReference type="Pfam" id="PF00528">
    <property type="entry name" value="BPD_transp_1"/>
    <property type="match status" value="1"/>
</dbReference>
<keyword evidence="4 7" id="KW-0812">Transmembrane</keyword>
<feature type="transmembrane region" description="Helical" evidence="7">
    <location>
        <begin position="132"/>
        <end position="156"/>
    </location>
</feature>
<dbReference type="EMBL" id="JBHFAB010000007">
    <property type="protein sequence ID" value="MFC1417439.1"/>
    <property type="molecule type" value="Genomic_DNA"/>
</dbReference>
<keyword evidence="6 7" id="KW-0472">Membrane</keyword>
<gene>
    <name evidence="9" type="ORF">ACEZDE_12360</name>
</gene>
<dbReference type="RefSeq" id="WP_380535543.1">
    <property type="nucleotide sequence ID" value="NZ_JBHFAB010000007.1"/>
</dbReference>
<dbReference type="Proteomes" id="UP001592531">
    <property type="component" value="Unassembled WGS sequence"/>
</dbReference>
<evidence type="ECO:0000256" key="2">
    <source>
        <dbReference type="ARBA" id="ARBA00022448"/>
    </source>
</evidence>
<evidence type="ECO:0000256" key="4">
    <source>
        <dbReference type="ARBA" id="ARBA00022692"/>
    </source>
</evidence>
<keyword evidence="5 7" id="KW-1133">Transmembrane helix</keyword>
<comment type="caution">
    <text evidence="9">The sequence shown here is derived from an EMBL/GenBank/DDBJ whole genome shotgun (WGS) entry which is preliminary data.</text>
</comment>
<dbReference type="InterPro" id="IPR035906">
    <property type="entry name" value="MetI-like_sf"/>
</dbReference>
<evidence type="ECO:0000313" key="10">
    <source>
        <dbReference type="Proteomes" id="UP001592531"/>
    </source>
</evidence>
<dbReference type="Gene3D" id="1.10.3720.10">
    <property type="entry name" value="MetI-like"/>
    <property type="match status" value="1"/>
</dbReference>
<feature type="transmembrane region" description="Helical" evidence="7">
    <location>
        <begin position="200"/>
        <end position="223"/>
    </location>
</feature>
<dbReference type="Pfam" id="PF12911">
    <property type="entry name" value="OppC_N"/>
    <property type="match status" value="1"/>
</dbReference>
<dbReference type="InterPro" id="IPR000515">
    <property type="entry name" value="MetI-like"/>
</dbReference>
<evidence type="ECO:0000256" key="7">
    <source>
        <dbReference type="RuleBase" id="RU363032"/>
    </source>
</evidence>
<evidence type="ECO:0000256" key="5">
    <source>
        <dbReference type="ARBA" id="ARBA00022989"/>
    </source>
</evidence>
<organism evidence="9 10">
    <name type="scientific">Streptacidiphilus cavernicola</name>
    <dbReference type="NCBI Taxonomy" id="3342716"/>
    <lineage>
        <taxon>Bacteria</taxon>
        <taxon>Bacillati</taxon>
        <taxon>Actinomycetota</taxon>
        <taxon>Actinomycetes</taxon>
        <taxon>Kitasatosporales</taxon>
        <taxon>Streptomycetaceae</taxon>
        <taxon>Streptacidiphilus</taxon>
    </lineage>
</organism>
<dbReference type="CDD" id="cd06261">
    <property type="entry name" value="TM_PBP2"/>
    <property type="match status" value="1"/>
</dbReference>
<dbReference type="InterPro" id="IPR025966">
    <property type="entry name" value="OppC_N"/>
</dbReference>
<proteinExistence type="inferred from homology"/>
<evidence type="ECO:0000256" key="3">
    <source>
        <dbReference type="ARBA" id="ARBA00022475"/>
    </source>
</evidence>
<name>A0ABV6VUK8_9ACTN</name>
<accession>A0ABV6VUK8</accession>
<dbReference type="SUPFAM" id="SSF161098">
    <property type="entry name" value="MetI-like"/>
    <property type="match status" value="1"/>
</dbReference>